<dbReference type="Proteomes" id="UP001234989">
    <property type="component" value="Chromosome 1"/>
</dbReference>
<proteinExistence type="predicted"/>
<evidence type="ECO:0000313" key="1">
    <source>
        <dbReference type="EMBL" id="WMV08056.1"/>
    </source>
</evidence>
<reference evidence="1" key="1">
    <citation type="submission" date="2023-08" db="EMBL/GenBank/DDBJ databases">
        <title>A de novo genome assembly of Solanum verrucosum Schlechtendal, a Mexican diploid species geographically isolated from the other diploid A-genome species in potato relatives.</title>
        <authorList>
            <person name="Hosaka K."/>
        </authorList>
    </citation>
    <scope>NUCLEOTIDE SEQUENCE</scope>
    <source>
        <tissue evidence="1">Young leaves</tissue>
    </source>
</reference>
<dbReference type="PANTHER" id="PTHR34676">
    <property type="entry name" value="DUF4219 DOMAIN-CONTAINING PROTEIN-RELATED"/>
    <property type="match status" value="1"/>
</dbReference>
<gene>
    <name evidence="1" type="ORF">MTR67_001441</name>
</gene>
<dbReference type="PANTHER" id="PTHR34676:SF8">
    <property type="entry name" value="TRANSMEMBRANE PROTEIN"/>
    <property type="match status" value="1"/>
</dbReference>
<organism evidence="1 2">
    <name type="scientific">Solanum verrucosum</name>
    <dbReference type="NCBI Taxonomy" id="315347"/>
    <lineage>
        <taxon>Eukaryota</taxon>
        <taxon>Viridiplantae</taxon>
        <taxon>Streptophyta</taxon>
        <taxon>Embryophyta</taxon>
        <taxon>Tracheophyta</taxon>
        <taxon>Spermatophyta</taxon>
        <taxon>Magnoliopsida</taxon>
        <taxon>eudicotyledons</taxon>
        <taxon>Gunneridae</taxon>
        <taxon>Pentapetalae</taxon>
        <taxon>asterids</taxon>
        <taxon>lamiids</taxon>
        <taxon>Solanales</taxon>
        <taxon>Solanaceae</taxon>
        <taxon>Solanoideae</taxon>
        <taxon>Solaneae</taxon>
        <taxon>Solanum</taxon>
    </lineage>
</organism>
<sequence length="136" mass="15680">MATPPSLEEGQSTTKPPRFNGQFYGWWKIHMHDYINVEDIELWDVILDGPYIPTKDVLDGDLTKVIPKTRREYNEADKKKIEKNYNANKLLVCGIGPDEYNRISTCEMAKEIWDCLKTAHEGTTQVKDSKVDMLTT</sequence>
<evidence type="ECO:0000313" key="2">
    <source>
        <dbReference type="Proteomes" id="UP001234989"/>
    </source>
</evidence>
<protein>
    <submittedName>
        <fullName evidence="1">Uncharacterized protein</fullName>
    </submittedName>
</protein>
<name>A0AAF0PNN4_SOLVR</name>
<dbReference type="Pfam" id="PF14223">
    <property type="entry name" value="Retrotran_gag_2"/>
    <property type="match status" value="1"/>
</dbReference>
<dbReference type="AlphaFoldDB" id="A0AAF0PNN4"/>
<keyword evidence="2" id="KW-1185">Reference proteome</keyword>
<accession>A0AAF0PNN4</accession>
<dbReference type="EMBL" id="CP133612">
    <property type="protein sequence ID" value="WMV08056.1"/>
    <property type="molecule type" value="Genomic_DNA"/>
</dbReference>